<dbReference type="Proteomes" id="UP001347796">
    <property type="component" value="Unassembled WGS sequence"/>
</dbReference>
<name>A0AAN8PW73_PATCE</name>
<sequence length="444" mass="50697">MKKSQVDVILISNEAILNQQKKLEEIQLTPIPGTMGLHQIFVSADSPSDFYYRAISCFCRGSNVCEGHQLKHAVIIPKLTTGPSKSVNKNFDQHLKELKLLDTFQDVKQYCEKINSSFPPFETVPDEVYFENSLFEMDVDAMEILPNDIPDDRILYPCIVKADGNCLPSSGSVFSHGHINATAELRVRILSELVLYEDMYLDTLFLERGTFTNKKSPHLPKVYAQYSDAFNPGTSLNIDRIKEIFRSEVLSIRKNRSFMGIWQIHALSSVLGVKLFSVYPQLGNANVRADLHRLILPRVQTCLGTVYIMWTSTRCDMVNKHWVPNHFVAVLPVSENVNIEPKLNITDKLPEPDLCVGKYVIVLYEGRGYPGYVLDSDNNELQVECMHQVGKKANNCFYWPKKMKDICWYEYENVVCIIEPLQKISDSLHFKLPDVLFETVLNSS</sequence>
<protein>
    <recommendedName>
        <fullName evidence="2">Vertnin</fullName>
    </recommendedName>
</protein>
<evidence type="ECO:0000256" key="2">
    <source>
        <dbReference type="ARBA" id="ARBA00020188"/>
    </source>
</evidence>
<dbReference type="CDD" id="cd22791">
    <property type="entry name" value="OTU_VRTN"/>
    <property type="match status" value="1"/>
</dbReference>
<proteinExistence type="inferred from homology"/>
<accession>A0AAN8PW73</accession>
<comment type="similarity">
    <text evidence="1">Belongs to the vertnin family.</text>
</comment>
<comment type="caution">
    <text evidence="3">The sequence shown here is derived from an EMBL/GenBank/DDBJ whole genome shotgun (WGS) entry which is preliminary data.</text>
</comment>
<evidence type="ECO:0000313" key="4">
    <source>
        <dbReference type="Proteomes" id="UP001347796"/>
    </source>
</evidence>
<evidence type="ECO:0000256" key="1">
    <source>
        <dbReference type="ARBA" id="ARBA00007290"/>
    </source>
</evidence>
<dbReference type="GO" id="GO:0006357">
    <property type="term" value="P:regulation of transcription by RNA polymerase II"/>
    <property type="evidence" value="ECO:0007669"/>
    <property type="project" value="TreeGrafter"/>
</dbReference>
<dbReference type="AlphaFoldDB" id="A0AAN8PW73"/>
<dbReference type="PANTHER" id="PTHR16081:SF0">
    <property type="entry name" value="VERTNIN"/>
    <property type="match status" value="1"/>
</dbReference>
<dbReference type="InterPro" id="IPR047273">
    <property type="entry name" value="VRTN_OTU_dom"/>
</dbReference>
<gene>
    <name evidence="3" type="ORF">SNE40_005323</name>
</gene>
<reference evidence="3 4" key="1">
    <citation type="submission" date="2024-01" db="EMBL/GenBank/DDBJ databases">
        <title>The genome of the rayed Mediterranean limpet Patella caerulea (Linnaeus, 1758).</title>
        <authorList>
            <person name="Anh-Thu Weber A."/>
            <person name="Halstead-Nussloch G."/>
        </authorList>
    </citation>
    <scope>NUCLEOTIDE SEQUENCE [LARGE SCALE GENOMIC DNA]</scope>
    <source>
        <strain evidence="3">AATW-2023a</strain>
        <tissue evidence="3">Whole specimen</tissue>
    </source>
</reference>
<dbReference type="PANTHER" id="PTHR16081">
    <property type="entry name" value="VERTNIN"/>
    <property type="match status" value="1"/>
</dbReference>
<dbReference type="GO" id="GO:0000785">
    <property type="term" value="C:chromatin"/>
    <property type="evidence" value="ECO:0007669"/>
    <property type="project" value="TreeGrafter"/>
</dbReference>
<keyword evidence="4" id="KW-1185">Reference proteome</keyword>
<dbReference type="InterPro" id="IPR038822">
    <property type="entry name" value="Vertnin-like"/>
</dbReference>
<evidence type="ECO:0000313" key="3">
    <source>
        <dbReference type="EMBL" id="KAK6187257.1"/>
    </source>
</evidence>
<organism evidence="3 4">
    <name type="scientific">Patella caerulea</name>
    <name type="common">Rayed Mediterranean limpet</name>
    <dbReference type="NCBI Taxonomy" id="87958"/>
    <lineage>
        <taxon>Eukaryota</taxon>
        <taxon>Metazoa</taxon>
        <taxon>Spiralia</taxon>
        <taxon>Lophotrochozoa</taxon>
        <taxon>Mollusca</taxon>
        <taxon>Gastropoda</taxon>
        <taxon>Patellogastropoda</taxon>
        <taxon>Patelloidea</taxon>
        <taxon>Patellidae</taxon>
        <taxon>Patella</taxon>
    </lineage>
</organism>
<dbReference type="EMBL" id="JAZGQO010000004">
    <property type="protein sequence ID" value="KAK6187257.1"/>
    <property type="molecule type" value="Genomic_DNA"/>
</dbReference>